<dbReference type="AlphaFoldDB" id="A0A9W6B382"/>
<organism evidence="2 3">
    <name type="scientific">Neptunitalea chrysea</name>
    <dbReference type="NCBI Taxonomy" id="1647581"/>
    <lineage>
        <taxon>Bacteria</taxon>
        <taxon>Pseudomonadati</taxon>
        <taxon>Bacteroidota</taxon>
        <taxon>Flavobacteriia</taxon>
        <taxon>Flavobacteriales</taxon>
        <taxon>Flavobacteriaceae</taxon>
        <taxon>Neptunitalea</taxon>
    </lineage>
</organism>
<dbReference type="EMBL" id="BRVP01000004">
    <property type="protein sequence ID" value="GLB51693.1"/>
    <property type="molecule type" value="Genomic_DNA"/>
</dbReference>
<accession>A0A9W6B382</accession>
<name>A0A9W6B382_9FLAO</name>
<keyword evidence="3" id="KW-1185">Reference proteome</keyword>
<dbReference type="RefSeq" id="WP_281752495.1">
    <property type="nucleotide sequence ID" value="NZ_BRVP01000004.1"/>
</dbReference>
<protein>
    <submittedName>
        <fullName evidence="2">Uncharacterized protein</fullName>
    </submittedName>
</protein>
<reference evidence="2" key="1">
    <citation type="submission" date="2022-07" db="EMBL/GenBank/DDBJ databases">
        <title>Taxonomy of Novel Oxalotrophic and Methylotrophic Bacteria.</title>
        <authorList>
            <person name="Sahin N."/>
            <person name="Tani A."/>
        </authorList>
    </citation>
    <scope>NUCLEOTIDE SEQUENCE</scope>
    <source>
        <strain evidence="2">AM327</strain>
    </source>
</reference>
<dbReference type="Proteomes" id="UP001143545">
    <property type="component" value="Unassembled WGS sequence"/>
</dbReference>
<evidence type="ECO:0000313" key="3">
    <source>
        <dbReference type="Proteomes" id="UP001143545"/>
    </source>
</evidence>
<evidence type="ECO:0000256" key="1">
    <source>
        <dbReference type="SAM" id="MobiDB-lite"/>
    </source>
</evidence>
<sequence>MATTGTYFFYLENDVVKGYYNELPSTDNLSTKEEFIKKVIQDDPNKYLGLTKTELESENPTFPEADPTDRDSLEYRRKELKKRYFEITFTTELGEDTTTLQAEYDALKLEYTNLRDA</sequence>
<comment type="caution">
    <text evidence="2">The sequence shown here is derived from an EMBL/GenBank/DDBJ whole genome shotgun (WGS) entry which is preliminary data.</text>
</comment>
<proteinExistence type="predicted"/>
<gene>
    <name evidence="2" type="ORF">NBRC110019_07320</name>
</gene>
<feature type="region of interest" description="Disordered" evidence="1">
    <location>
        <begin position="53"/>
        <end position="73"/>
    </location>
</feature>
<evidence type="ECO:0000313" key="2">
    <source>
        <dbReference type="EMBL" id="GLB51693.1"/>
    </source>
</evidence>